<feature type="compositionally biased region" description="Basic and acidic residues" evidence="1">
    <location>
        <begin position="62"/>
        <end position="71"/>
    </location>
</feature>
<keyword evidence="4" id="KW-1185">Reference proteome</keyword>
<sequence length="367" mass="39991">MVSFKLLVAFMATSTSAVQAVAKEDPDCFTKCAIKITSIDGYEKDCANFAHMHGNTQGCPNKRPDEDDRNVRWKPRKSKKPKNDATNQAEDYKEKKPKLNNEDRAEAFKLKKPKFNDQGKAAYWEGRRPTKTFPEDRVDKYMEDRIRYFNKKKPECPKGKGCDCDKDCPNEESAGDKKKETKEDNSRNNQELDQVAAADTPTSTPTIITGEFRVVAQTVTEQQTATTTTTAFATITTTNSTTVTTTNSTTVTTTDFTTLTTTTTTTPTGTASTLPFVLGDPATCNAPGSCRLPSSPCGPPDSPCSCWAISEGHSLCMLETNCTGLQQCSSSRKCPAGQMCFTNTCCSRGGVCIAPATNEQCGITAPQ</sequence>
<organism evidence="3 4">
    <name type="scientific">Fusarium coffeatum</name>
    <dbReference type="NCBI Taxonomy" id="231269"/>
    <lineage>
        <taxon>Eukaryota</taxon>
        <taxon>Fungi</taxon>
        <taxon>Dikarya</taxon>
        <taxon>Ascomycota</taxon>
        <taxon>Pezizomycotina</taxon>
        <taxon>Sordariomycetes</taxon>
        <taxon>Hypocreomycetidae</taxon>
        <taxon>Hypocreales</taxon>
        <taxon>Nectriaceae</taxon>
        <taxon>Fusarium</taxon>
        <taxon>Fusarium incarnatum-equiseti species complex</taxon>
    </lineage>
</organism>
<feature type="compositionally biased region" description="Basic and acidic residues" evidence="1">
    <location>
        <begin position="90"/>
        <end position="112"/>
    </location>
</feature>
<feature type="region of interest" description="Disordered" evidence="1">
    <location>
        <begin position="54"/>
        <end position="112"/>
    </location>
</feature>
<dbReference type="EMBL" id="QKXC01000142">
    <property type="protein sequence ID" value="RBR16494.1"/>
    <property type="molecule type" value="Genomic_DNA"/>
</dbReference>
<name>A0A366RH56_9HYPO</name>
<feature type="signal peptide" evidence="2">
    <location>
        <begin position="1"/>
        <end position="17"/>
    </location>
</feature>
<proteinExistence type="predicted"/>
<reference evidence="3 4" key="1">
    <citation type="submission" date="2018-06" db="EMBL/GenBank/DDBJ databases">
        <title>Fusarium incarnatum-equiseti species complex species 28.</title>
        <authorList>
            <person name="Gardiner D.M."/>
        </authorList>
    </citation>
    <scope>NUCLEOTIDE SEQUENCE [LARGE SCALE GENOMIC DNA]</scope>
    <source>
        <strain evidence="3 4">FIESC_28</strain>
    </source>
</reference>
<dbReference type="Proteomes" id="UP000253153">
    <property type="component" value="Unassembled WGS sequence"/>
</dbReference>
<feature type="chain" id="PRO_5017067833" description="Extracellular membrane protein CFEM domain-containing protein" evidence="2">
    <location>
        <begin position="18"/>
        <end position="367"/>
    </location>
</feature>
<evidence type="ECO:0000256" key="1">
    <source>
        <dbReference type="SAM" id="MobiDB-lite"/>
    </source>
</evidence>
<evidence type="ECO:0000256" key="2">
    <source>
        <dbReference type="SAM" id="SignalP"/>
    </source>
</evidence>
<keyword evidence="2" id="KW-0732">Signal</keyword>
<dbReference type="OrthoDB" id="5104258at2759"/>
<accession>A0A366RH56</accession>
<protein>
    <recommendedName>
        <fullName evidence="5">Extracellular membrane protein CFEM domain-containing protein</fullName>
    </recommendedName>
</protein>
<dbReference type="AlphaFoldDB" id="A0A366RH56"/>
<feature type="compositionally biased region" description="Basic and acidic residues" evidence="1">
    <location>
        <begin position="156"/>
        <end position="186"/>
    </location>
</feature>
<feature type="region of interest" description="Disordered" evidence="1">
    <location>
        <begin position="156"/>
        <end position="204"/>
    </location>
</feature>
<comment type="caution">
    <text evidence="3">The sequence shown here is derived from an EMBL/GenBank/DDBJ whole genome shotgun (WGS) entry which is preliminary data.</text>
</comment>
<gene>
    <name evidence="3" type="ORF">FIESC28_06903</name>
</gene>
<evidence type="ECO:0000313" key="3">
    <source>
        <dbReference type="EMBL" id="RBR16494.1"/>
    </source>
</evidence>
<evidence type="ECO:0000313" key="4">
    <source>
        <dbReference type="Proteomes" id="UP000253153"/>
    </source>
</evidence>
<dbReference type="GeneID" id="41996341"/>
<dbReference type="RefSeq" id="XP_031014848.1">
    <property type="nucleotide sequence ID" value="XM_031161045.1"/>
</dbReference>
<evidence type="ECO:0008006" key="5">
    <source>
        <dbReference type="Google" id="ProtNLM"/>
    </source>
</evidence>